<comment type="caution">
    <text evidence="6">The sequence shown here is derived from an EMBL/GenBank/DDBJ whole genome shotgun (WGS) entry which is preliminary data.</text>
</comment>
<dbReference type="SUPFAM" id="SSF47459">
    <property type="entry name" value="HLH, helix-loop-helix DNA-binding domain"/>
    <property type="match status" value="1"/>
</dbReference>
<feature type="coiled-coil region" evidence="4">
    <location>
        <begin position="144"/>
        <end position="178"/>
    </location>
</feature>
<evidence type="ECO:0000313" key="6">
    <source>
        <dbReference type="EMBL" id="KAK1297041.1"/>
    </source>
</evidence>
<dbReference type="Proteomes" id="UP001180020">
    <property type="component" value="Unassembled WGS sequence"/>
</dbReference>
<dbReference type="InterPro" id="IPR011598">
    <property type="entry name" value="bHLH_dom"/>
</dbReference>
<comment type="similarity">
    <text evidence="1">Belongs to the bHLH protein family.</text>
</comment>
<reference evidence="6" key="2">
    <citation type="submission" date="2023-06" db="EMBL/GenBank/DDBJ databases">
        <authorList>
            <person name="Ma L."/>
            <person name="Liu K.-W."/>
            <person name="Li Z."/>
            <person name="Hsiao Y.-Y."/>
            <person name="Qi Y."/>
            <person name="Fu T."/>
            <person name="Tang G."/>
            <person name="Zhang D."/>
            <person name="Sun W.-H."/>
            <person name="Liu D.-K."/>
            <person name="Li Y."/>
            <person name="Chen G.-Z."/>
            <person name="Liu X.-D."/>
            <person name="Liao X.-Y."/>
            <person name="Jiang Y.-T."/>
            <person name="Yu X."/>
            <person name="Hao Y."/>
            <person name="Huang J."/>
            <person name="Zhao X.-W."/>
            <person name="Ke S."/>
            <person name="Chen Y.-Y."/>
            <person name="Wu W.-L."/>
            <person name="Hsu J.-L."/>
            <person name="Lin Y.-F."/>
            <person name="Huang M.-D."/>
            <person name="Li C.-Y."/>
            <person name="Huang L."/>
            <person name="Wang Z.-W."/>
            <person name="Zhao X."/>
            <person name="Zhong W.-Y."/>
            <person name="Peng D.-H."/>
            <person name="Ahmad S."/>
            <person name="Lan S."/>
            <person name="Zhang J.-S."/>
            <person name="Tsai W.-C."/>
            <person name="Van De Peer Y."/>
            <person name="Liu Z.-J."/>
        </authorList>
    </citation>
    <scope>NUCLEOTIDE SEQUENCE</scope>
    <source>
        <strain evidence="6">CP</strain>
        <tissue evidence="6">Leaves</tissue>
    </source>
</reference>
<evidence type="ECO:0000313" key="7">
    <source>
        <dbReference type="Proteomes" id="UP001180020"/>
    </source>
</evidence>
<gene>
    <name evidence="6" type="ORF">QJS10_CPB15g01950</name>
</gene>
<dbReference type="PROSITE" id="PS50888">
    <property type="entry name" value="BHLH"/>
    <property type="match status" value="1"/>
</dbReference>
<dbReference type="InterPro" id="IPR045239">
    <property type="entry name" value="bHLH95_bHLH"/>
</dbReference>
<dbReference type="Pfam" id="PF00010">
    <property type="entry name" value="HLH"/>
    <property type="match status" value="1"/>
</dbReference>
<dbReference type="SMART" id="SM00353">
    <property type="entry name" value="HLH"/>
    <property type="match status" value="1"/>
</dbReference>
<feature type="domain" description="BHLH" evidence="5">
    <location>
        <begin position="98"/>
        <end position="147"/>
    </location>
</feature>
<evidence type="ECO:0000256" key="2">
    <source>
        <dbReference type="ARBA" id="ARBA00023015"/>
    </source>
</evidence>
<evidence type="ECO:0000256" key="3">
    <source>
        <dbReference type="ARBA" id="ARBA00023163"/>
    </source>
</evidence>
<dbReference type="PANTHER" id="PTHR46665">
    <property type="entry name" value="TRANSCRIPTION FACTOR BHLH041-RELATED-RELATED"/>
    <property type="match status" value="1"/>
</dbReference>
<name>A0AAV9D802_ACOCL</name>
<accession>A0AAV9D802</accession>
<dbReference type="EMBL" id="JAUJYO010000015">
    <property type="protein sequence ID" value="KAK1297041.1"/>
    <property type="molecule type" value="Genomic_DNA"/>
</dbReference>
<dbReference type="PANTHER" id="PTHR46665:SF6">
    <property type="entry name" value="TRANSCRIPTION FACTOR BHLH92"/>
    <property type="match status" value="1"/>
</dbReference>
<keyword evidence="2" id="KW-0805">Transcription regulation</keyword>
<dbReference type="GO" id="GO:0046983">
    <property type="term" value="F:protein dimerization activity"/>
    <property type="evidence" value="ECO:0007669"/>
    <property type="project" value="InterPro"/>
</dbReference>
<dbReference type="InterPro" id="IPR044658">
    <property type="entry name" value="bHLH92/bHLH041-like"/>
</dbReference>
<reference evidence="6" key="1">
    <citation type="journal article" date="2023" name="Nat. Commun.">
        <title>Diploid and tetraploid genomes of Acorus and the evolution of monocots.</title>
        <authorList>
            <person name="Ma L."/>
            <person name="Liu K.W."/>
            <person name="Li Z."/>
            <person name="Hsiao Y.Y."/>
            <person name="Qi Y."/>
            <person name="Fu T."/>
            <person name="Tang G.D."/>
            <person name="Zhang D."/>
            <person name="Sun W.H."/>
            <person name="Liu D.K."/>
            <person name="Li Y."/>
            <person name="Chen G.Z."/>
            <person name="Liu X.D."/>
            <person name="Liao X.Y."/>
            <person name="Jiang Y.T."/>
            <person name="Yu X."/>
            <person name="Hao Y."/>
            <person name="Huang J."/>
            <person name="Zhao X.W."/>
            <person name="Ke S."/>
            <person name="Chen Y.Y."/>
            <person name="Wu W.L."/>
            <person name="Hsu J.L."/>
            <person name="Lin Y.F."/>
            <person name="Huang M.D."/>
            <person name="Li C.Y."/>
            <person name="Huang L."/>
            <person name="Wang Z.W."/>
            <person name="Zhao X."/>
            <person name="Zhong W.Y."/>
            <person name="Peng D.H."/>
            <person name="Ahmad S."/>
            <person name="Lan S."/>
            <person name="Zhang J.S."/>
            <person name="Tsai W.C."/>
            <person name="Van de Peer Y."/>
            <person name="Liu Z.J."/>
        </authorList>
    </citation>
    <scope>NUCLEOTIDE SEQUENCE</scope>
    <source>
        <strain evidence="6">CP</strain>
    </source>
</reference>
<organism evidence="6 7">
    <name type="scientific">Acorus calamus</name>
    <name type="common">Sweet flag</name>
    <dbReference type="NCBI Taxonomy" id="4465"/>
    <lineage>
        <taxon>Eukaryota</taxon>
        <taxon>Viridiplantae</taxon>
        <taxon>Streptophyta</taxon>
        <taxon>Embryophyta</taxon>
        <taxon>Tracheophyta</taxon>
        <taxon>Spermatophyta</taxon>
        <taxon>Magnoliopsida</taxon>
        <taxon>Liliopsida</taxon>
        <taxon>Acoraceae</taxon>
        <taxon>Acorus</taxon>
    </lineage>
</organism>
<evidence type="ECO:0000259" key="5">
    <source>
        <dbReference type="PROSITE" id="PS50888"/>
    </source>
</evidence>
<evidence type="ECO:0000256" key="4">
    <source>
        <dbReference type="SAM" id="Coils"/>
    </source>
</evidence>
<dbReference type="CDD" id="cd11393">
    <property type="entry name" value="bHLH_AtbHLH_like"/>
    <property type="match status" value="1"/>
</dbReference>
<protein>
    <recommendedName>
        <fullName evidence="5">BHLH domain-containing protein</fullName>
    </recommendedName>
</protein>
<dbReference type="Gene3D" id="4.10.280.10">
    <property type="entry name" value="Helix-loop-helix DNA-binding domain"/>
    <property type="match status" value="1"/>
</dbReference>
<sequence length="270" mass="30343">MEELLNFPTDLDYHFPYFQDTMDTDILWSFPSDCFDIRIPDDHPPIGRPTAFAPYRGGGGPISPDQSAREENIHKRLIGFFKRAANSSPGTDRPARSGRCYQHMIRERQRRVKLGQSYSDLHAMLPPGSKASKNAMVQIAAAYVRRLEGSKAELRRRNNELMTMLREQNERAETAKIRVCVSNPSSKIDSMIGALRCLKGMNVGARTVRARFDGDELAATIDVQTKIATTEVEKAVASALMEVERKFGFSFHERSGDSLEDTWLTQAGSL</sequence>
<dbReference type="InterPro" id="IPR036638">
    <property type="entry name" value="HLH_DNA-bd_sf"/>
</dbReference>
<keyword evidence="7" id="KW-1185">Reference proteome</keyword>
<dbReference type="AlphaFoldDB" id="A0AAV9D802"/>
<keyword evidence="3" id="KW-0804">Transcription</keyword>
<keyword evidence="4" id="KW-0175">Coiled coil</keyword>
<proteinExistence type="inferred from homology"/>
<evidence type="ECO:0000256" key="1">
    <source>
        <dbReference type="ARBA" id="ARBA00005510"/>
    </source>
</evidence>